<dbReference type="SMART" id="SM00270">
    <property type="entry name" value="ChtBD1"/>
    <property type="match status" value="2"/>
</dbReference>
<dbReference type="PROSITE" id="PS50941">
    <property type="entry name" value="CHIT_BIND_I_2"/>
    <property type="match status" value="2"/>
</dbReference>
<dbReference type="OrthoDB" id="1193027at2759"/>
<name>A0A8E2END7_9PEZI</name>
<gene>
    <name evidence="5" type="ORF">AOQ84DRAFT_305878</name>
</gene>
<proteinExistence type="predicted"/>
<keyword evidence="2 3" id="KW-1015">Disulfide bond</keyword>
<evidence type="ECO:0000256" key="2">
    <source>
        <dbReference type="ARBA" id="ARBA00023157"/>
    </source>
</evidence>
<dbReference type="Pfam" id="PF00187">
    <property type="entry name" value="Chitin_bind_1"/>
    <property type="match status" value="1"/>
</dbReference>
<feature type="disulfide bond" evidence="3">
    <location>
        <begin position="64"/>
        <end position="78"/>
    </location>
</feature>
<keyword evidence="1 3" id="KW-0147">Chitin-binding</keyword>
<dbReference type="PANTHER" id="PTHR47849:SF8">
    <property type="entry name" value="LECTIN"/>
    <property type="match status" value="1"/>
</dbReference>
<reference evidence="5 6" key="1">
    <citation type="journal article" date="2016" name="Nat. Commun.">
        <title>Ectomycorrhizal ecology is imprinted in the genome of the dominant symbiotic fungus Cenococcum geophilum.</title>
        <authorList>
            <consortium name="DOE Joint Genome Institute"/>
            <person name="Peter M."/>
            <person name="Kohler A."/>
            <person name="Ohm R.A."/>
            <person name="Kuo A."/>
            <person name="Krutzmann J."/>
            <person name="Morin E."/>
            <person name="Arend M."/>
            <person name="Barry K.W."/>
            <person name="Binder M."/>
            <person name="Choi C."/>
            <person name="Clum A."/>
            <person name="Copeland A."/>
            <person name="Grisel N."/>
            <person name="Haridas S."/>
            <person name="Kipfer T."/>
            <person name="LaButti K."/>
            <person name="Lindquist E."/>
            <person name="Lipzen A."/>
            <person name="Maire R."/>
            <person name="Meier B."/>
            <person name="Mihaltcheva S."/>
            <person name="Molinier V."/>
            <person name="Murat C."/>
            <person name="Poggeler S."/>
            <person name="Quandt C.A."/>
            <person name="Sperisen C."/>
            <person name="Tritt A."/>
            <person name="Tisserant E."/>
            <person name="Crous P.W."/>
            <person name="Henrissat B."/>
            <person name="Nehls U."/>
            <person name="Egli S."/>
            <person name="Spatafora J.W."/>
            <person name="Grigoriev I.V."/>
            <person name="Martin F.M."/>
        </authorList>
    </citation>
    <scope>NUCLEOTIDE SEQUENCE [LARGE SCALE GENOMIC DNA]</scope>
    <source>
        <strain evidence="5 6">CBS 207.34</strain>
    </source>
</reference>
<feature type="disulfide bond" evidence="3">
    <location>
        <begin position="16"/>
        <end position="30"/>
    </location>
</feature>
<feature type="disulfide bond" evidence="3">
    <location>
        <begin position="2"/>
        <end position="17"/>
    </location>
</feature>
<organism evidence="5 6">
    <name type="scientific">Glonium stellatum</name>
    <dbReference type="NCBI Taxonomy" id="574774"/>
    <lineage>
        <taxon>Eukaryota</taxon>
        <taxon>Fungi</taxon>
        <taxon>Dikarya</taxon>
        <taxon>Ascomycota</taxon>
        <taxon>Pezizomycotina</taxon>
        <taxon>Dothideomycetes</taxon>
        <taxon>Pleosporomycetidae</taxon>
        <taxon>Gloniales</taxon>
        <taxon>Gloniaceae</taxon>
        <taxon>Glonium</taxon>
    </lineage>
</organism>
<dbReference type="AlphaFoldDB" id="A0A8E2END7"/>
<dbReference type="Gene3D" id="3.30.60.10">
    <property type="entry name" value="Endochitinase-like"/>
    <property type="match status" value="2"/>
</dbReference>
<evidence type="ECO:0000256" key="3">
    <source>
        <dbReference type="PROSITE-ProRule" id="PRU00261"/>
    </source>
</evidence>
<dbReference type="InterPro" id="IPR036861">
    <property type="entry name" value="Endochitinase-like_sf"/>
</dbReference>
<accession>A0A8E2END7</accession>
<evidence type="ECO:0000259" key="4">
    <source>
        <dbReference type="PROSITE" id="PS50941"/>
    </source>
</evidence>
<dbReference type="PANTHER" id="PTHR47849">
    <property type="entry name" value="CHITIN-BINDING LECTIN 1"/>
    <property type="match status" value="1"/>
</dbReference>
<protein>
    <submittedName>
        <fullName evidence="5">Carbohydrate-binding module family 18 protein</fullName>
    </submittedName>
</protein>
<evidence type="ECO:0000313" key="5">
    <source>
        <dbReference type="EMBL" id="OCL01854.1"/>
    </source>
</evidence>
<comment type="caution">
    <text evidence="3">Lacks conserved residue(s) required for the propagation of feature annotation.</text>
</comment>
<feature type="disulfide bond" evidence="3">
    <location>
        <begin position="50"/>
        <end position="65"/>
    </location>
</feature>
<feature type="domain" description="Chitin-binding type-1" evidence="4">
    <location>
        <begin position="1"/>
        <end position="43"/>
    </location>
</feature>
<dbReference type="GO" id="GO:0008061">
    <property type="term" value="F:chitin binding"/>
    <property type="evidence" value="ECO:0007669"/>
    <property type="project" value="UniProtKB-UniRule"/>
</dbReference>
<dbReference type="SUPFAM" id="SSF57016">
    <property type="entry name" value="Plant lectins/antimicrobial peptides"/>
    <property type="match status" value="2"/>
</dbReference>
<evidence type="ECO:0000313" key="6">
    <source>
        <dbReference type="Proteomes" id="UP000250140"/>
    </source>
</evidence>
<feature type="domain" description="Chitin-binding type-1" evidence="4">
    <location>
        <begin position="47"/>
        <end position="93"/>
    </location>
</feature>
<sequence>MCGNSTTCAGSAFGHCCSQYFWCGNAIDYCGIGCQSLFGSCGGVATNGQCGNGVTCTGSTFGRCCSEYGYCGDSADYCRTLFSCQPQWGSCDPN</sequence>
<dbReference type="Proteomes" id="UP000250140">
    <property type="component" value="Unassembled WGS sequence"/>
</dbReference>
<evidence type="ECO:0000256" key="1">
    <source>
        <dbReference type="ARBA" id="ARBA00022669"/>
    </source>
</evidence>
<dbReference type="EMBL" id="KV751046">
    <property type="protein sequence ID" value="OCL01854.1"/>
    <property type="molecule type" value="Genomic_DNA"/>
</dbReference>
<keyword evidence="6" id="KW-1185">Reference proteome</keyword>
<dbReference type="InterPro" id="IPR001002">
    <property type="entry name" value="Chitin-bd_1"/>
</dbReference>